<dbReference type="GO" id="GO:0016787">
    <property type="term" value="F:hydrolase activity"/>
    <property type="evidence" value="ECO:0007669"/>
    <property type="project" value="UniProtKB-KW"/>
</dbReference>
<gene>
    <name evidence="4" type="ORF">HZU40_08200</name>
</gene>
<accession>A0A7G8PIS7</accession>
<dbReference type="PROSITE" id="PS51257">
    <property type="entry name" value="PROKAR_LIPOPROTEIN"/>
    <property type="match status" value="1"/>
</dbReference>
<dbReference type="SUPFAM" id="SSF53933">
    <property type="entry name" value="Microbial ribonucleases"/>
    <property type="match status" value="1"/>
</dbReference>
<dbReference type="AlphaFoldDB" id="A0A7G8PIS7"/>
<evidence type="ECO:0000313" key="4">
    <source>
        <dbReference type="EMBL" id="QNJ94243.1"/>
    </source>
</evidence>
<evidence type="ECO:0000256" key="3">
    <source>
        <dbReference type="SAM" id="SignalP"/>
    </source>
</evidence>
<dbReference type="InterPro" id="IPR016191">
    <property type="entry name" value="Ribonuclease/ribotoxin"/>
</dbReference>
<keyword evidence="1" id="KW-0540">Nuclease</keyword>
<keyword evidence="3" id="KW-0732">Signal</keyword>
<dbReference type="InterPro" id="IPR000026">
    <property type="entry name" value="N1-like"/>
</dbReference>
<dbReference type="EMBL" id="CP059894">
    <property type="protein sequence ID" value="QNJ94243.1"/>
    <property type="molecule type" value="Genomic_DNA"/>
</dbReference>
<dbReference type="GO" id="GO:0004521">
    <property type="term" value="F:RNA endonuclease activity"/>
    <property type="evidence" value="ECO:0007669"/>
    <property type="project" value="InterPro"/>
</dbReference>
<dbReference type="Pfam" id="PF00545">
    <property type="entry name" value="Ribonuclease"/>
    <property type="match status" value="1"/>
</dbReference>
<keyword evidence="2" id="KW-0378">Hydrolase</keyword>
<protein>
    <submittedName>
        <fullName evidence="4">Ribonuclease</fullName>
    </submittedName>
</protein>
<dbReference type="KEGG" id="mflu:HZU40_08200"/>
<evidence type="ECO:0000256" key="2">
    <source>
        <dbReference type="ARBA" id="ARBA00022801"/>
    </source>
</evidence>
<organism evidence="4 5">
    <name type="scientific">Mycolicibacterium fluoranthenivorans</name>
    <dbReference type="NCBI Taxonomy" id="258505"/>
    <lineage>
        <taxon>Bacteria</taxon>
        <taxon>Bacillati</taxon>
        <taxon>Actinomycetota</taxon>
        <taxon>Actinomycetes</taxon>
        <taxon>Mycobacteriales</taxon>
        <taxon>Mycobacteriaceae</taxon>
        <taxon>Mycolicibacterium</taxon>
    </lineage>
</organism>
<evidence type="ECO:0000256" key="1">
    <source>
        <dbReference type="ARBA" id="ARBA00022722"/>
    </source>
</evidence>
<feature type="chain" id="PRO_5028820058" evidence="3">
    <location>
        <begin position="22"/>
        <end position="130"/>
    </location>
</feature>
<reference evidence="4 5" key="1">
    <citation type="submission" date="2020-07" db="EMBL/GenBank/DDBJ databases">
        <title>Draft genome sequence of four isobutane-metabolizing strains capable of cometabolically degrading diverse ether contaminants.</title>
        <authorList>
            <person name="Chen W."/>
            <person name="Faulkner N."/>
            <person name="Smith C."/>
            <person name="Hyman M."/>
        </authorList>
    </citation>
    <scope>NUCLEOTIDE SEQUENCE [LARGE SCALE GENOMIC DNA]</scope>
    <source>
        <strain evidence="4 5">2A</strain>
    </source>
</reference>
<dbReference type="Proteomes" id="UP000515498">
    <property type="component" value="Chromosome"/>
</dbReference>
<proteinExistence type="predicted"/>
<feature type="signal peptide" evidence="3">
    <location>
        <begin position="1"/>
        <end position="21"/>
    </location>
</feature>
<name>A0A7G8PIS7_9MYCO</name>
<evidence type="ECO:0000313" key="5">
    <source>
        <dbReference type="Proteomes" id="UP000515498"/>
    </source>
</evidence>
<dbReference type="Gene3D" id="3.10.450.30">
    <property type="entry name" value="Microbial ribonucleases"/>
    <property type="match status" value="1"/>
</dbReference>
<sequence length="130" mass="13939">MRAVAVVVALVCGLLAGCTTAAPTATPTGTHADGTCELSGLPPQAGETVHRIESGGPFPYPRNDGVVFGNYEGRLPKRERGYYHEYTVPTPGRSNRGTRRIITGGQPLIRPPEFYYTGDHYESFCLIGGV</sequence>
<dbReference type="RefSeq" id="WP_187098133.1">
    <property type="nucleotide sequence ID" value="NZ_CP059894.1"/>
</dbReference>
<dbReference type="GO" id="GO:0003723">
    <property type="term" value="F:RNA binding"/>
    <property type="evidence" value="ECO:0007669"/>
    <property type="project" value="InterPro"/>
</dbReference>